<evidence type="ECO:0000256" key="12">
    <source>
        <dbReference type="SAM" id="Phobius"/>
    </source>
</evidence>
<dbReference type="InterPro" id="IPR002962">
    <property type="entry name" value="Peropsin"/>
</dbReference>
<dbReference type="GO" id="GO:0016020">
    <property type="term" value="C:membrane"/>
    <property type="evidence" value="ECO:0007669"/>
    <property type="project" value="UniProtKB-SubCell"/>
</dbReference>
<dbReference type="Pfam" id="PF00001">
    <property type="entry name" value="7tm_1"/>
    <property type="match status" value="1"/>
</dbReference>
<organism evidence="14 16">
    <name type="scientific">Lingula anatina</name>
    <name type="common">Brachiopod</name>
    <name type="synonym">Lingula unguis</name>
    <dbReference type="NCBI Taxonomy" id="7574"/>
    <lineage>
        <taxon>Eukaryota</taxon>
        <taxon>Metazoa</taxon>
        <taxon>Spiralia</taxon>
        <taxon>Lophotrochozoa</taxon>
        <taxon>Brachiopoda</taxon>
        <taxon>Linguliformea</taxon>
        <taxon>Lingulata</taxon>
        <taxon>Lingulida</taxon>
        <taxon>Linguloidea</taxon>
        <taxon>Lingulidae</taxon>
        <taxon>Lingula</taxon>
    </lineage>
</organism>
<evidence type="ECO:0000256" key="2">
    <source>
        <dbReference type="ARBA" id="ARBA00022692"/>
    </source>
</evidence>
<evidence type="ECO:0000256" key="11">
    <source>
        <dbReference type="SAM" id="MobiDB-lite"/>
    </source>
</evidence>
<feature type="transmembrane region" description="Helical" evidence="12">
    <location>
        <begin position="199"/>
        <end position="222"/>
    </location>
</feature>
<keyword evidence="14" id="KW-1185">Reference proteome</keyword>
<reference evidence="15" key="1">
    <citation type="journal article" date="2015" name="Nat. Commun.">
        <title>The Lingula genome provides insights into brachiopod evolution and the origin of phosphate biomineralization.</title>
        <authorList>
            <person name="Luo Y.J."/>
            <person name="Takeuchi T."/>
            <person name="Koyanagi R."/>
            <person name="Yamada L."/>
            <person name="Kanda M."/>
            <person name="Khalturina M."/>
            <person name="Fujie M."/>
            <person name="Yamasaki S.I."/>
            <person name="Endo K."/>
            <person name="Satoh N."/>
        </authorList>
    </citation>
    <scope>NUCLEOTIDE SEQUENCE</scope>
</reference>
<dbReference type="CDD" id="cd14969">
    <property type="entry name" value="7tmA_Opsins_type2_animals"/>
    <property type="match status" value="1"/>
</dbReference>
<dbReference type="PROSITE" id="PS00237">
    <property type="entry name" value="G_PROTEIN_RECEP_F1_1"/>
    <property type="match status" value="1"/>
</dbReference>
<dbReference type="PANTHER" id="PTHR24240">
    <property type="entry name" value="OPSIN"/>
    <property type="match status" value="1"/>
</dbReference>
<evidence type="ECO:0000256" key="7">
    <source>
        <dbReference type="ARBA" id="ARBA00023170"/>
    </source>
</evidence>
<feature type="domain" description="G-protein coupled receptors family 1 profile" evidence="13">
    <location>
        <begin position="52"/>
        <end position="308"/>
    </location>
</feature>
<dbReference type="KEGG" id="lak:106179110"/>
<dbReference type="GeneID" id="106153492"/>
<keyword evidence="2 10" id="KW-0812">Transmembrane</keyword>
<dbReference type="RefSeq" id="XP_013382905.1">
    <property type="nucleotide sequence ID" value="XM_013527451.2"/>
</dbReference>
<keyword evidence="5 12" id="KW-0472">Membrane</keyword>
<evidence type="ECO:0000313" key="16">
    <source>
        <dbReference type="RefSeq" id="XP_013418092.1"/>
    </source>
</evidence>
<feature type="transmembrane region" description="Helical" evidence="12">
    <location>
        <begin position="151"/>
        <end position="171"/>
    </location>
</feature>
<evidence type="ECO:0000256" key="9">
    <source>
        <dbReference type="ARBA" id="ARBA00023224"/>
    </source>
</evidence>
<reference evidence="15 16" key="2">
    <citation type="submission" date="2025-04" db="UniProtKB">
        <authorList>
            <consortium name="RefSeq"/>
        </authorList>
    </citation>
    <scope>IDENTIFICATION</scope>
    <source>
        <tissue evidence="16">Gonads</tissue>
    </source>
</reference>
<evidence type="ECO:0000259" key="13">
    <source>
        <dbReference type="PROSITE" id="PS50262"/>
    </source>
</evidence>
<accession>A0A1S3K6G5</accession>
<name>A0A1S3K6G5_LINAN</name>
<dbReference type="InterPro" id="IPR050125">
    <property type="entry name" value="GPCR_opsins"/>
</dbReference>
<evidence type="ECO:0000256" key="5">
    <source>
        <dbReference type="ARBA" id="ARBA00023136"/>
    </source>
</evidence>
<evidence type="ECO:0000256" key="6">
    <source>
        <dbReference type="ARBA" id="ARBA00023157"/>
    </source>
</evidence>
<keyword evidence="8" id="KW-0325">Glycoprotein</keyword>
<comment type="similarity">
    <text evidence="10">Belongs to the G-protein coupled receptor 1 family.</text>
</comment>
<dbReference type="STRING" id="7574.A0A1S3K6G5"/>
<dbReference type="RefSeq" id="XP_013418092.1">
    <property type="nucleotide sequence ID" value="XM_013562638.1"/>
</dbReference>
<dbReference type="PROSITE" id="PS50262">
    <property type="entry name" value="G_PROTEIN_RECEP_F1_2"/>
    <property type="match status" value="1"/>
</dbReference>
<feature type="transmembrane region" description="Helical" evidence="12">
    <location>
        <begin position="285"/>
        <end position="311"/>
    </location>
</feature>
<dbReference type="InterPro" id="IPR017452">
    <property type="entry name" value="GPCR_Rhodpsn_7TM"/>
</dbReference>
<keyword evidence="7 10" id="KW-0675">Receptor</keyword>
<evidence type="ECO:0000313" key="15">
    <source>
        <dbReference type="RefSeq" id="XP_013382905.1"/>
    </source>
</evidence>
<proteinExistence type="inferred from homology"/>
<comment type="subcellular location">
    <subcellularLocation>
        <location evidence="1">Membrane</location>
        <topology evidence="1">Multi-pass membrane protein</topology>
    </subcellularLocation>
</comment>
<dbReference type="GO" id="GO:0007601">
    <property type="term" value="P:visual perception"/>
    <property type="evidence" value="ECO:0007669"/>
    <property type="project" value="InterPro"/>
</dbReference>
<sequence>MDTTFAVGSNATTSLPVSNGSDVIVIDRYLSPAIHYACGIAMTLGTILGIFGNTSILLMFLKFKNLRSTTNLFIMSLNVSDLMLAVFGCPMSGISSFALKWVFGDVGCVLHGFMMYFAGLSEMYCLTAIAIDRYIVIAKPLLAPAITQTKALIAIVACYVGGLMFAMAPLFGWSKYTYEGAGTTCGIDWITKRPQDVSFAITILIACYLTPVGIMLFCYLNIYLTVLSSTRSGTWDKQSSIAKRNARLERKMALMTVAMLGNFLLCWTPYALVSCIATFGDPYSMPLLLVHIPSMFAKCAAVMNPIIYVGLNQQFRDAFLEMCPCCSGIVACFASKSDDDDDDDDADAGEGAGGSG</sequence>
<evidence type="ECO:0000256" key="3">
    <source>
        <dbReference type="ARBA" id="ARBA00022989"/>
    </source>
</evidence>
<evidence type="ECO:0000256" key="8">
    <source>
        <dbReference type="ARBA" id="ARBA00023180"/>
    </source>
</evidence>
<feature type="transmembrane region" description="Helical" evidence="12">
    <location>
        <begin position="253"/>
        <end position="279"/>
    </location>
</feature>
<evidence type="ECO:0000256" key="4">
    <source>
        <dbReference type="ARBA" id="ARBA00023040"/>
    </source>
</evidence>
<feature type="compositionally biased region" description="Acidic residues" evidence="11">
    <location>
        <begin position="338"/>
        <end position="348"/>
    </location>
</feature>
<dbReference type="GO" id="GO:0004930">
    <property type="term" value="F:G protein-coupled receptor activity"/>
    <property type="evidence" value="ECO:0007669"/>
    <property type="project" value="UniProtKB-KW"/>
</dbReference>
<dbReference type="OrthoDB" id="2101615at2759"/>
<dbReference type="Gene3D" id="1.20.1070.10">
    <property type="entry name" value="Rhodopsin 7-helix transmembrane proteins"/>
    <property type="match status" value="1"/>
</dbReference>
<feature type="transmembrane region" description="Helical" evidence="12">
    <location>
        <begin position="33"/>
        <end position="61"/>
    </location>
</feature>
<keyword evidence="6" id="KW-1015">Disulfide bond</keyword>
<dbReference type="PRINTS" id="PR01244">
    <property type="entry name" value="PEROPSIN"/>
</dbReference>
<dbReference type="AlphaFoldDB" id="A0A1S3K6G5"/>
<feature type="transmembrane region" description="Helical" evidence="12">
    <location>
        <begin position="109"/>
        <end position="131"/>
    </location>
</feature>
<keyword evidence="4 10" id="KW-0297">G-protein coupled receptor</keyword>
<keyword evidence="3 12" id="KW-1133">Transmembrane helix</keyword>
<keyword evidence="9 10" id="KW-0807">Transducer</keyword>
<feature type="region of interest" description="Disordered" evidence="11">
    <location>
        <begin position="336"/>
        <end position="356"/>
    </location>
</feature>
<evidence type="ECO:0000256" key="1">
    <source>
        <dbReference type="ARBA" id="ARBA00004141"/>
    </source>
</evidence>
<dbReference type="KEGG" id="lak:106153492"/>
<feature type="transmembrane region" description="Helical" evidence="12">
    <location>
        <begin position="82"/>
        <end position="103"/>
    </location>
</feature>
<dbReference type="SUPFAM" id="SSF81321">
    <property type="entry name" value="Family A G protein-coupled receptor-like"/>
    <property type="match status" value="1"/>
</dbReference>
<gene>
    <name evidence="16" type="primary">LOC106179110</name>
    <name evidence="15" type="synonym">LOC106153492</name>
</gene>
<protein>
    <submittedName>
        <fullName evidence="15 16">Rhodopsin, GQ-coupled</fullName>
    </submittedName>
</protein>
<dbReference type="PRINTS" id="PR00237">
    <property type="entry name" value="GPCRRHODOPSN"/>
</dbReference>
<dbReference type="GeneID" id="106179110"/>
<evidence type="ECO:0000313" key="14">
    <source>
        <dbReference type="Proteomes" id="UP000085678"/>
    </source>
</evidence>
<dbReference type="InterPro" id="IPR000276">
    <property type="entry name" value="GPCR_Rhodpsn"/>
</dbReference>
<evidence type="ECO:0000256" key="10">
    <source>
        <dbReference type="RuleBase" id="RU000688"/>
    </source>
</evidence>
<dbReference type="Proteomes" id="UP000085678">
    <property type="component" value="Unplaced"/>
</dbReference>